<dbReference type="InterPro" id="IPR036119">
    <property type="entry name" value="NOS_N_sf"/>
</dbReference>
<dbReference type="SUPFAM" id="SSF63380">
    <property type="entry name" value="Riboflavin synthase domain-like"/>
    <property type="match status" value="1"/>
</dbReference>
<dbReference type="SUPFAM" id="SSF52343">
    <property type="entry name" value="Ferredoxin reductase-like, C-terminal NADP-linked domain"/>
    <property type="match status" value="1"/>
</dbReference>
<dbReference type="InterPro" id="IPR001094">
    <property type="entry name" value="Flavdoxin-like"/>
</dbReference>
<dbReference type="Gene3D" id="3.90.440.10">
    <property type="entry name" value="Nitric Oxide Synthase,Heme Domain,Chain A domain 2"/>
    <property type="match status" value="1"/>
</dbReference>
<dbReference type="PROSITE" id="PS50902">
    <property type="entry name" value="FLAVODOXIN_LIKE"/>
    <property type="match status" value="1"/>
</dbReference>
<dbReference type="InterPro" id="IPR001709">
    <property type="entry name" value="Flavoprot_Pyr_Nucl_cyt_Rdtase"/>
</dbReference>
<dbReference type="InterPro" id="IPR050607">
    <property type="entry name" value="NOS"/>
</dbReference>
<feature type="domain" description="FAD-binding FR-type" evidence="17">
    <location>
        <begin position="605"/>
        <end position="849"/>
    </location>
</feature>
<dbReference type="PROSITE" id="PS60001">
    <property type="entry name" value="NOS"/>
    <property type="match status" value="1"/>
</dbReference>
<evidence type="ECO:0000256" key="8">
    <source>
        <dbReference type="ARBA" id="ARBA00022643"/>
    </source>
</evidence>
<keyword evidence="9 15" id="KW-0479">Metal-binding</keyword>
<dbReference type="OMA" id="MQLPTHG"/>
<dbReference type="InterPro" id="IPR003097">
    <property type="entry name" value="CysJ-like_FAD-binding"/>
</dbReference>
<sequence length="1028" mass="117557">KEELARLEQIIEDVEQTGFYEQTYSELVFGAKLAWRNATRCIGRIQWSRLKVFDARHVKTTDEMFQAICEHLKYATNNGNLRSVLTIFAPRNGSKQNDFRIWNAQLIRYAGYKMDDGSIIGDRATVEFTELCLSFGWRGSGGRFDVLPLILQANGGEPQFYEIPPELVLEVCLRHPKYPWFENLGLKWYALPAVANMMFDVGGIEFPCAPFNGWYMGTEIGSRDLGDTYRYNVCETVGQHMGLDTKNNSSLWKDKALVELNIAVLYSFQEDNVTIVDHHSVSESFMNHLEHEVNCLRGGCPSDWVWLVPPLSGSASEVYHQELLSYRLKPSFEYQVNPYFLLIFESTLLKRKRRIKFKNAGNAILFAHYLIKNTLAKRPKVTILYATETGKSEYYAKIVTNIFSYGFDVKLVCMKDYDPSNLSQEKLLLIVTSTFGNGDPPDNGVKFGSYLYQRCNPRAKVRENRRSIHLPRGSNKPMLSRIASSNYSNMKYAVFGLGSRAYPHFCAFARSVDRLLCHMGAERIHDIGEGDELFGQEDSFRKWTEEIFHISCESFHLKSIDKKDALSTLYKNSNHWYPGKFRMQEESLDIEKTDICIGLSKVHGKEVISGKLISRQNLQSTSSDRSTILVRIGTKGKKSLSFHPGDHLAIFPANHPRLVQRLINALHDAPDPDQPIKIEYCQEKAGQKIWQVFDRLPLPCTLRDAFTYYLDITTPPTPQMLQHLATEAARDTDKQRLELLGRGSQKYEDWKFEKCPHIIEVIEEFPSLKVSPLLLLTQLPLLQQRYYSISSSPKLHKNEIHCTVAVVSYRTSGGLGVKHEGVCSNWLTRLEAGATIPCFVRPDAAFHMPEDVSVPIILIGPGTGIAPFRSFWQQRFYDMNLSTHRPSVFGEMILYFGCRNSKTDDIYKDELRKALTDHVLTHVQTAYSRQEHKPKQYVQDLIKKDAFELCKLILDHGAHIYVCGDVSMSADVGRTIQNVLEDYGAMSSTESQECITRLRDSGRYHEDIFGVTLRTFEVTTNRRKAAQR</sequence>
<evidence type="ECO:0000256" key="5">
    <source>
        <dbReference type="ARBA" id="ARBA00012989"/>
    </source>
</evidence>
<dbReference type="InterPro" id="IPR001433">
    <property type="entry name" value="OxRdtase_FAD/NAD-bd"/>
</dbReference>
<dbReference type="GO" id="GO:0020037">
    <property type="term" value="F:heme binding"/>
    <property type="evidence" value="ECO:0007669"/>
    <property type="project" value="InterPro"/>
</dbReference>
<dbReference type="SUPFAM" id="SSF52218">
    <property type="entry name" value="Flavoproteins"/>
    <property type="match status" value="1"/>
</dbReference>
<dbReference type="GO" id="GO:1903522">
    <property type="term" value="P:regulation of blood circulation"/>
    <property type="evidence" value="ECO:0007669"/>
    <property type="project" value="UniProtKB-ARBA"/>
</dbReference>
<evidence type="ECO:0000313" key="19">
    <source>
        <dbReference type="Proteomes" id="UP000009022"/>
    </source>
</evidence>
<dbReference type="InterPro" id="IPR017927">
    <property type="entry name" value="FAD-bd_FR_type"/>
</dbReference>
<dbReference type="InterPro" id="IPR044940">
    <property type="entry name" value="NOS_dom_2"/>
</dbReference>
<dbReference type="FunFam" id="3.90.440.10:FF:000001">
    <property type="entry name" value="Endothelial nitric oxide synthase"/>
    <property type="match status" value="1"/>
</dbReference>
<dbReference type="PANTHER" id="PTHR43410">
    <property type="entry name" value="NITRIC OXIDE SYNTHASE OXYGENASE"/>
    <property type="match status" value="1"/>
</dbReference>
<protein>
    <recommendedName>
        <fullName evidence="5">nitric-oxide synthase (NADPH)</fullName>
        <ecNumber evidence="5">1.14.13.39</ecNumber>
    </recommendedName>
</protein>
<dbReference type="InterPro" id="IPR012144">
    <property type="entry name" value="NOS_euk"/>
</dbReference>
<dbReference type="FunFam" id="3.40.50.360:FF:000077">
    <property type="entry name" value="Nitric oxide synthase"/>
    <property type="match status" value="1"/>
</dbReference>
<dbReference type="GO" id="GO:0005886">
    <property type="term" value="C:plasma membrane"/>
    <property type="evidence" value="ECO:0000318"/>
    <property type="project" value="GO_Central"/>
</dbReference>
<gene>
    <name evidence="18" type="ORF">TRIADDRAFT_18893</name>
</gene>
<evidence type="ECO:0000256" key="1">
    <source>
        <dbReference type="ARBA" id="ARBA00001917"/>
    </source>
</evidence>
<dbReference type="GO" id="GO:0006809">
    <property type="term" value="P:nitric oxide biosynthetic process"/>
    <property type="evidence" value="ECO:0000318"/>
    <property type="project" value="GO_Central"/>
</dbReference>
<dbReference type="GO" id="GO:0007263">
    <property type="term" value="P:nitric oxide mediated signal transduction"/>
    <property type="evidence" value="ECO:0000318"/>
    <property type="project" value="GO_Central"/>
</dbReference>
<keyword evidence="7" id="KW-0285">Flavoprotein</keyword>
<organism evidence="18 19">
    <name type="scientific">Trichoplax adhaerens</name>
    <name type="common">Trichoplax reptans</name>
    <dbReference type="NCBI Taxonomy" id="10228"/>
    <lineage>
        <taxon>Eukaryota</taxon>
        <taxon>Metazoa</taxon>
        <taxon>Placozoa</taxon>
        <taxon>Uniplacotomia</taxon>
        <taxon>Trichoplacea</taxon>
        <taxon>Trichoplacidae</taxon>
        <taxon>Trichoplax</taxon>
    </lineage>
</organism>
<dbReference type="CTD" id="6750273"/>
<evidence type="ECO:0000259" key="16">
    <source>
        <dbReference type="PROSITE" id="PS50902"/>
    </source>
</evidence>
<dbReference type="PROSITE" id="PS51384">
    <property type="entry name" value="FAD_FR"/>
    <property type="match status" value="1"/>
</dbReference>
<dbReference type="EC" id="1.14.13.39" evidence="5"/>
<keyword evidence="13" id="KW-0560">Oxidoreductase</keyword>
<dbReference type="InterPro" id="IPR004030">
    <property type="entry name" value="NOS_N"/>
</dbReference>
<evidence type="ECO:0000313" key="18">
    <source>
        <dbReference type="EMBL" id="EDV29131.1"/>
    </source>
</evidence>
<dbReference type="GO" id="GO:0006527">
    <property type="term" value="P:L-arginine catabolic process"/>
    <property type="evidence" value="ECO:0000318"/>
    <property type="project" value="GO_Central"/>
</dbReference>
<evidence type="ECO:0000256" key="14">
    <source>
        <dbReference type="ARBA" id="ARBA00023004"/>
    </source>
</evidence>
<comment type="similarity">
    <text evidence="4">Belongs to the NOS family.</text>
</comment>
<evidence type="ECO:0000256" key="13">
    <source>
        <dbReference type="ARBA" id="ARBA00023002"/>
    </source>
</evidence>
<comment type="cofactor">
    <cofactor evidence="3">
        <name>FAD</name>
        <dbReference type="ChEBI" id="CHEBI:57692"/>
    </cofactor>
</comment>
<evidence type="ECO:0000256" key="9">
    <source>
        <dbReference type="ARBA" id="ARBA00022723"/>
    </source>
</evidence>
<dbReference type="PRINTS" id="PR00369">
    <property type="entry name" value="FLAVODOXIN"/>
</dbReference>
<feature type="binding site" description="axial binding residue" evidence="15">
    <location>
        <position position="41"/>
    </location>
    <ligand>
        <name>heme b</name>
        <dbReference type="ChEBI" id="CHEBI:60344"/>
    </ligand>
    <ligandPart>
        <name>Fe</name>
        <dbReference type="ChEBI" id="CHEBI:18248"/>
    </ligandPart>
</feature>
<evidence type="ECO:0000256" key="10">
    <source>
        <dbReference type="ARBA" id="ARBA00022827"/>
    </source>
</evidence>
<reference evidence="18 19" key="1">
    <citation type="journal article" date="2008" name="Nature">
        <title>The Trichoplax genome and the nature of placozoans.</title>
        <authorList>
            <person name="Srivastava M."/>
            <person name="Begovic E."/>
            <person name="Chapman J."/>
            <person name="Putnam N.H."/>
            <person name="Hellsten U."/>
            <person name="Kawashima T."/>
            <person name="Kuo A."/>
            <person name="Mitros T."/>
            <person name="Salamov A."/>
            <person name="Carpenter M.L."/>
            <person name="Signorovitch A.Y."/>
            <person name="Moreno M.A."/>
            <person name="Kamm K."/>
            <person name="Grimwood J."/>
            <person name="Schmutz J."/>
            <person name="Shapiro H."/>
            <person name="Grigoriev I.V."/>
            <person name="Buss L.W."/>
            <person name="Schierwater B."/>
            <person name="Dellaporta S.L."/>
            <person name="Rokhsar D.S."/>
        </authorList>
    </citation>
    <scope>NUCLEOTIDE SEQUENCE [LARGE SCALE GENOMIC DNA]</scope>
    <source>
        <strain evidence="18 19">Grell-BS-1999</strain>
    </source>
</reference>
<keyword evidence="14 15" id="KW-0408">Iron</keyword>
<dbReference type="Gene3D" id="3.90.340.10">
    <property type="entry name" value="Nitric Oxide Synthase, Chain A, domain 1"/>
    <property type="match status" value="1"/>
</dbReference>
<name>B3RJW5_TRIAD</name>
<feature type="domain" description="Flavodoxin-like" evidence="16">
    <location>
        <begin position="381"/>
        <end position="548"/>
    </location>
</feature>
<dbReference type="GO" id="GO:0009725">
    <property type="term" value="P:response to hormone"/>
    <property type="evidence" value="ECO:0000318"/>
    <property type="project" value="GO_Central"/>
</dbReference>
<keyword evidence="8" id="KW-0288">FMN</keyword>
<dbReference type="KEGG" id="tad:TRIADDRAFT_18893"/>
<keyword evidence="11" id="KW-0521">NADP</keyword>
<dbReference type="Gene3D" id="2.40.30.10">
    <property type="entry name" value="Translation factors"/>
    <property type="match status" value="1"/>
</dbReference>
<dbReference type="FunFam" id="3.40.50.80:FF:000003">
    <property type="entry name" value="Nitric oxide synthase"/>
    <property type="match status" value="1"/>
</dbReference>
<dbReference type="InterPro" id="IPR029039">
    <property type="entry name" value="Flavoprotein-like_sf"/>
</dbReference>
<dbReference type="Gene3D" id="3.40.50.360">
    <property type="match status" value="1"/>
</dbReference>
<dbReference type="Gene3D" id="3.40.50.80">
    <property type="entry name" value="Nucleotide-binding domain of ferredoxin-NADP reductase (FNR) module"/>
    <property type="match status" value="1"/>
</dbReference>
<dbReference type="GO" id="GO:0005634">
    <property type="term" value="C:nucleus"/>
    <property type="evidence" value="ECO:0000318"/>
    <property type="project" value="GO_Central"/>
</dbReference>
<keyword evidence="12" id="KW-0112">Calmodulin-binding</keyword>
<dbReference type="PRINTS" id="PR00371">
    <property type="entry name" value="FPNCR"/>
</dbReference>
<dbReference type="GO" id="GO:0050660">
    <property type="term" value="F:flavin adenine dinucleotide binding"/>
    <property type="evidence" value="ECO:0000318"/>
    <property type="project" value="GO_Central"/>
</dbReference>
<evidence type="ECO:0000256" key="12">
    <source>
        <dbReference type="ARBA" id="ARBA00022860"/>
    </source>
</evidence>
<keyword evidence="19" id="KW-1185">Reference proteome</keyword>
<dbReference type="GO" id="GO:0010181">
    <property type="term" value="F:FMN binding"/>
    <property type="evidence" value="ECO:0000318"/>
    <property type="project" value="GO_Central"/>
</dbReference>
<dbReference type="InterPro" id="IPR039261">
    <property type="entry name" value="FNR_nucleotide-bd"/>
</dbReference>
<dbReference type="Pfam" id="PF00667">
    <property type="entry name" value="FAD_binding_1"/>
    <property type="match status" value="1"/>
</dbReference>
<evidence type="ECO:0000259" key="17">
    <source>
        <dbReference type="PROSITE" id="PS51384"/>
    </source>
</evidence>
<dbReference type="HOGENOM" id="CLU_001570_16_0_1"/>
<dbReference type="GeneID" id="6750273"/>
<dbReference type="Gene3D" id="1.20.990.10">
    <property type="entry name" value="NADPH-cytochrome p450 Reductase, Chain A, domain 3"/>
    <property type="match status" value="1"/>
</dbReference>
<dbReference type="RefSeq" id="XP_002108333.1">
    <property type="nucleotide sequence ID" value="XM_002108297.1"/>
</dbReference>
<dbReference type="STRING" id="10228.B3RJW5"/>
<evidence type="ECO:0000256" key="6">
    <source>
        <dbReference type="ARBA" id="ARBA00022617"/>
    </source>
</evidence>
<dbReference type="FunFam" id="1.20.990.10:FF:000002">
    <property type="entry name" value="Nitric oxide synthase"/>
    <property type="match status" value="1"/>
</dbReference>
<keyword evidence="6 15" id="KW-0349">Heme</keyword>
<dbReference type="GO" id="GO:0050661">
    <property type="term" value="F:NADP binding"/>
    <property type="evidence" value="ECO:0007669"/>
    <property type="project" value="InterPro"/>
</dbReference>
<accession>B3RJW5</accession>
<proteinExistence type="inferred from homology"/>
<dbReference type="Gene3D" id="3.90.1230.10">
    <property type="entry name" value="Nitric Oxide Synthase, Chain A, domain 3"/>
    <property type="match status" value="1"/>
</dbReference>
<dbReference type="AlphaFoldDB" id="B3RJW5"/>
<evidence type="ECO:0000256" key="3">
    <source>
        <dbReference type="ARBA" id="ARBA00001974"/>
    </source>
</evidence>
<evidence type="ECO:0000256" key="11">
    <source>
        <dbReference type="ARBA" id="ARBA00022857"/>
    </source>
</evidence>
<dbReference type="InterPro" id="IPR023173">
    <property type="entry name" value="NADPH_Cyt_P450_Rdtase_alpha"/>
</dbReference>
<dbReference type="Pfam" id="PF00258">
    <property type="entry name" value="Flavodoxin_1"/>
    <property type="match status" value="1"/>
</dbReference>
<dbReference type="eggNOG" id="KOG1158">
    <property type="taxonomic scope" value="Eukaryota"/>
</dbReference>
<dbReference type="Proteomes" id="UP000009022">
    <property type="component" value="Unassembled WGS sequence"/>
</dbReference>
<dbReference type="PIRSF" id="PIRSF000333">
    <property type="entry name" value="NOS"/>
    <property type="match status" value="1"/>
</dbReference>
<dbReference type="Pfam" id="PF02898">
    <property type="entry name" value="NO_synthase"/>
    <property type="match status" value="1"/>
</dbReference>
<comment type="cofactor">
    <cofactor evidence="2">
        <name>heme b</name>
        <dbReference type="ChEBI" id="CHEBI:60344"/>
    </cofactor>
</comment>
<dbReference type="GO" id="GO:0004517">
    <property type="term" value="F:nitric-oxide synthase activity"/>
    <property type="evidence" value="ECO:0000318"/>
    <property type="project" value="GO_Central"/>
</dbReference>
<dbReference type="PANTHER" id="PTHR43410:SF1">
    <property type="entry name" value="NITRIC OXIDE SYNTHASE"/>
    <property type="match status" value="1"/>
</dbReference>
<dbReference type="Pfam" id="PF00175">
    <property type="entry name" value="NAD_binding_1"/>
    <property type="match status" value="1"/>
</dbReference>
<dbReference type="OrthoDB" id="1688044at2759"/>
<dbReference type="GO" id="GO:0005516">
    <property type="term" value="F:calmodulin binding"/>
    <property type="evidence" value="ECO:0007669"/>
    <property type="project" value="UniProtKB-KW"/>
</dbReference>
<evidence type="ECO:0000256" key="4">
    <source>
        <dbReference type="ARBA" id="ARBA00006267"/>
    </source>
</evidence>
<evidence type="ECO:0000256" key="2">
    <source>
        <dbReference type="ARBA" id="ARBA00001970"/>
    </source>
</evidence>
<dbReference type="InterPro" id="IPR044944">
    <property type="entry name" value="NOS_dom_3"/>
</dbReference>
<dbReference type="InterPro" id="IPR044943">
    <property type="entry name" value="NOS_dom_1"/>
</dbReference>
<dbReference type="GO" id="GO:0046872">
    <property type="term" value="F:metal ion binding"/>
    <property type="evidence" value="ECO:0007669"/>
    <property type="project" value="UniProtKB-KW"/>
</dbReference>
<dbReference type="InterPro" id="IPR017938">
    <property type="entry name" value="Riboflavin_synthase-like_b-brl"/>
</dbReference>
<dbReference type="PhylomeDB" id="B3RJW5"/>
<dbReference type="InParanoid" id="B3RJW5"/>
<dbReference type="GO" id="GO:0005829">
    <property type="term" value="C:cytosol"/>
    <property type="evidence" value="ECO:0000318"/>
    <property type="project" value="GO_Central"/>
</dbReference>
<dbReference type="InterPro" id="IPR008254">
    <property type="entry name" value="Flavodoxin/NO_synth"/>
</dbReference>
<evidence type="ECO:0000256" key="7">
    <source>
        <dbReference type="ARBA" id="ARBA00022630"/>
    </source>
</evidence>
<dbReference type="GO" id="GO:0032496">
    <property type="term" value="P:response to lipopolysaccharide"/>
    <property type="evidence" value="ECO:0000318"/>
    <property type="project" value="GO_Central"/>
</dbReference>
<keyword evidence="10" id="KW-0274">FAD</keyword>
<dbReference type="SUPFAM" id="SSF56512">
    <property type="entry name" value="Nitric oxide (NO) synthase oxygenase domain"/>
    <property type="match status" value="1"/>
</dbReference>
<comment type="cofactor">
    <cofactor evidence="1">
        <name>FMN</name>
        <dbReference type="ChEBI" id="CHEBI:58210"/>
    </cofactor>
</comment>
<evidence type="ECO:0000256" key="15">
    <source>
        <dbReference type="PIRSR" id="PIRSR000333-1"/>
    </source>
</evidence>
<feature type="non-terminal residue" evidence="18">
    <location>
        <position position="1"/>
    </location>
</feature>
<dbReference type="EMBL" id="DS985241">
    <property type="protein sequence ID" value="EDV29131.1"/>
    <property type="molecule type" value="Genomic_DNA"/>
</dbReference>